<evidence type="ECO:0000313" key="2">
    <source>
        <dbReference type="Proteomes" id="UP001519460"/>
    </source>
</evidence>
<gene>
    <name evidence="1" type="ORF">BaRGS_00018103</name>
</gene>
<evidence type="ECO:0000313" key="1">
    <source>
        <dbReference type="EMBL" id="KAK7490686.1"/>
    </source>
</evidence>
<protein>
    <submittedName>
        <fullName evidence="1">Uncharacterized protein</fullName>
    </submittedName>
</protein>
<proteinExistence type="predicted"/>
<keyword evidence="2" id="KW-1185">Reference proteome</keyword>
<feature type="non-terminal residue" evidence="1">
    <location>
        <position position="1"/>
    </location>
</feature>
<name>A0ABD0KUK6_9CAEN</name>
<organism evidence="1 2">
    <name type="scientific">Batillaria attramentaria</name>
    <dbReference type="NCBI Taxonomy" id="370345"/>
    <lineage>
        <taxon>Eukaryota</taxon>
        <taxon>Metazoa</taxon>
        <taxon>Spiralia</taxon>
        <taxon>Lophotrochozoa</taxon>
        <taxon>Mollusca</taxon>
        <taxon>Gastropoda</taxon>
        <taxon>Caenogastropoda</taxon>
        <taxon>Sorbeoconcha</taxon>
        <taxon>Cerithioidea</taxon>
        <taxon>Batillariidae</taxon>
        <taxon>Batillaria</taxon>
    </lineage>
</organism>
<feature type="non-terminal residue" evidence="1">
    <location>
        <position position="226"/>
    </location>
</feature>
<dbReference type="EMBL" id="JACVVK020000124">
    <property type="protein sequence ID" value="KAK7490686.1"/>
    <property type="molecule type" value="Genomic_DNA"/>
</dbReference>
<sequence>LILTLEKCRLQLVAGIVRTRTAAAAAMLSAKKAIGASLATPIGDARKTIVNNTATVTENVLALSFRRYNAKSIHFPKVVLVTLDSIQRCCLRLGGDEAGARERKALTAGIPLVARWAPSRYRAAPDCQCPQVDVLKQLVKWPLIVRPRRLSSRRLPQFTGHDIDLVCSADRSLYCRSRGMSAEFTPGRLGSCLPQTRLVVARPLLRLFVLRVAYEVEYGYHKCLLV</sequence>
<dbReference type="Proteomes" id="UP001519460">
    <property type="component" value="Unassembled WGS sequence"/>
</dbReference>
<comment type="caution">
    <text evidence="1">The sequence shown here is derived from an EMBL/GenBank/DDBJ whole genome shotgun (WGS) entry which is preliminary data.</text>
</comment>
<reference evidence="1 2" key="1">
    <citation type="journal article" date="2023" name="Sci. Data">
        <title>Genome assembly of the Korean intertidal mud-creeper Batillaria attramentaria.</title>
        <authorList>
            <person name="Patra A.K."/>
            <person name="Ho P.T."/>
            <person name="Jun S."/>
            <person name="Lee S.J."/>
            <person name="Kim Y."/>
            <person name="Won Y.J."/>
        </authorList>
    </citation>
    <scope>NUCLEOTIDE SEQUENCE [LARGE SCALE GENOMIC DNA]</scope>
    <source>
        <strain evidence="1">Wonlab-2016</strain>
    </source>
</reference>
<dbReference type="AlphaFoldDB" id="A0ABD0KUK6"/>
<accession>A0ABD0KUK6</accession>